<name>A0A6M8J0J8_9ACTN</name>
<dbReference type="SUPFAM" id="SSF48600">
    <property type="entry name" value="Chorismate mutase II"/>
    <property type="match status" value="1"/>
</dbReference>
<dbReference type="Pfam" id="PF01817">
    <property type="entry name" value="CM_2"/>
    <property type="match status" value="1"/>
</dbReference>
<feature type="domain" description="Chorismate mutase" evidence="1">
    <location>
        <begin position="57"/>
        <end position="144"/>
    </location>
</feature>
<reference evidence="3" key="1">
    <citation type="submission" date="2020-05" db="EMBL/GenBank/DDBJ databases">
        <title>Novel species in genus Nocardioides.</title>
        <authorList>
            <person name="Zhang G."/>
        </authorList>
    </citation>
    <scope>NUCLEOTIDE SEQUENCE [LARGE SCALE GENOMIC DNA]</scope>
    <source>
        <strain evidence="3">zg-1050</strain>
    </source>
</reference>
<dbReference type="KEGG" id="bwa:HLV38_02105"/>
<proteinExistence type="predicted"/>
<dbReference type="Gene3D" id="1.20.59.10">
    <property type="entry name" value="Chorismate mutase"/>
    <property type="match status" value="1"/>
</dbReference>
<dbReference type="SMART" id="SM00830">
    <property type="entry name" value="CM_2"/>
    <property type="match status" value="1"/>
</dbReference>
<dbReference type="PROSITE" id="PS51168">
    <property type="entry name" value="CHORISMATE_MUT_2"/>
    <property type="match status" value="1"/>
</dbReference>
<gene>
    <name evidence="2" type="ORF">HLV38_02105</name>
</gene>
<evidence type="ECO:0000313" key="3">
    <source>
        <dbReference type="Proteomes" id="UP000503297"/>
    </source>
</evidence>
<keyword evidence="3" id="KW-1185">Reference proteome</keyword>
<protein>
    <submittedName>
        <fullName evidence="2">Chorismate mutase</fullName>
    </submittedName>
</protein>
<dbReference type="InterPro" id="IPR036263">
    <property type="entry name" value="Chorismate_II_sf"/>
</dbReference>
<organism evidence="2 3">
    <name type="scientific">Berryella wangjianweii</name>
    <dbReference type="NCBI Taxonomy" id="2734634"/>
    <lineage>
        <taxon>Bacteria</taxon>
        <taxon>Bacillati</taxon>
        <taxon>Actinomycetota</taxon>
        <taxon>Coriobacteriia</taxon>
        <taxon>Eggerthellales</taxon>
        <taxon>Eggerthellaceae</taxon>
        <taxon>Berryella</taxon>
    </lineage>
</organism>
<evidence type="ECO:0000313" key="2">
    <source>
        <dbReference type="EMBL" id="QKF07054.1"/>
    </source>
</evidence>
<dbReference type="GO" id="GO:0004106">
    <property type="term" value="F:chorismate mutase activity"/>
    <property type="evidence" value="ECO:0007669"/>
    <property type="project" value="InterPro"/>
</dbReference>
<dbReference type="AlphaFoldDB" id="A0A6M8J0J8"/>
<dbReference type="EMBL" id="CP053716">
    <property type="protein sequence ID" value="QKF07054.1"/>
    <property type="molecule type" value="Genomic_DNA"/>
</dbReference>
<dbReference type="InterPro" id="IPR002701">
    <property type="entry name" value="CM_II_prokaryot"/>
</dbReference>
<dbReference type="Proteomes" id="UP000503297">
    <property type="component" value="Chromosome"/>
</dbReference>
<sequence>MQVTDAFTNGEAERLGARIAGGAAHAVAAGAPQATRPAAAPVPASGGDVAADVDALDEVPEDIRRHRARIDELDAQIARLLNERCAHSHAIRSLKRREGLGLFDARREEQIYERVGAEAGTEGPLAFEHLRAIYATILRVMRES</sequence>
<dbReference type="GO" id="GO:0046417">
    <property type="term" value="P:chorismate metabolic process"/>
    <property type="evidence" value="ECO:0007669"/>
    <property type="project" value="InterPro"/>
</dbReference>
<dbReference type="InterPro" id="IPR036979">
    <property type="entry name" value="CM_dom_sf"/>
</dbReference>
<dbReference type="RefSeq" id="WP_173163869.1">
    <property type="nucleotide sequence ID" value="NZ_CP053716.1"/>
</dbReference>
<accession>A0A6M8J0J8</accession>
<evidence type="ECO:0000259" key="1">
    <source>
        <dbReference type="PROSITE" id="PS51168"/>
    </source>
</evidence>